<protein>
    <submittedName>
        <fullName evidence="2">Antibiotic biosynthesis monooxygenase</fullName>
    </submittedName>
</protein>
<sequence length="105" mass="11162">MTTANRTLTVALVVKLVAKEELADEVRAFLADAVSLANEEAGTIVWFALRTDETTFWIVDAFASEADRQAHLDGPIAAALMANAGRLLATPPEILPAEVLAAKVT</sequence>
<keyword evidence="2" id="KW-0560">Oxidoreductase</keyword>
<proteinExistence type="predicted"/>
<dbReference type="Gene3D" id="3.30.70.100">
    <property type="match status" value="1"/>
</dbReference>
<dbReference type="SUPFAM" id="SSF54909">
    <property type="entry name" value="Dimeric alpha+beta barrel"/>
    <property type="match status" value="1"/>
</dbReference>
<keyword evidence="2" id="KW-0503">Monooxygenase</keyword>
<dbReference type="InterPro" id="IPR011008">
    <property type="entry name" value="Dimeric_a/b-barrel"/>
</dbReference>
<dbReference type="Proteomes" id="UP000612893">
    <property type="component" value="Unassembled WGS sequence"/>
</dbReference>
<gene>
    <name evidence="2" type="ORF">JF922_05055</name>
</gene>
<accession>A0A934N8C2</accession>
<evidence type="ECO:0000313" key="2">
    <source>
        <dbReference type="EMBL" id="MBJ7597439.1"/>
    </source>
</evidence>
<evidence type="ECO:0000313" key="3">
    <source>
        <dbReference type="Proteomes" id="UP000612893"/>
    </source>
</evidence>
<dbReference type="Pfam" id="PF03992">
    <property type="entry name" value="ABM"/>
    <property type="match status" value="1"/>
</dbReference>
<evidence type="ECO:0000259" key="1">
    <source>
        <dbReference type="Pfam" id="PF03992"/>
    </source>
</evidence>
<dbReference type="GO" id="GO:0004497">
    <property type="term" value="F:monooxygenase activity"/>
    <property type="evidence" value="ECO:0007669"/>
    <property type="project" value="UniProtKB-KW"/>
</dbReference>
<dbReference type="AlphaFoldDB" id="A0A934N8C2"/>
<name>A0A934N8C2_9BACT</name>
<dbReference type="InterPro" id="IPR007138">
    <property type="entry name" value="ABM_dom"/>
</dbReference>
<organism evidence="2 3">
    <name type="scientific">Candidatus Nephthysia bennettiae</name>
    <dbReference type="NCBI Taxonomy" id="3127016"/>
    <lineage>
        <taxon>Bacteria</taxon>
        <taxon>Bacillati</taxon>
        <taxon>Candidatus Dormiibacterota</taxon>
        <taxon>Candidatus Dormibacteria</taxon>
        <taxon>Candidatus Dormibacterales</taxon>
        <taxon>Candidatus Dormibacteraceae</taxon>
        <taxon>Candidatus Nephthysia</taxon>
    </lineage>
</organism>
<dbReference type="RefSeq" id="WP_350341347.1">
    <property type="nucleotide sequence ID" value="NZ_JAEKNR010000061.1"/>
</dbReference>
<feature type="domain" description="ABM" evidence="1">
    <location>
        <begin position="10"/>
        <end position="80"/>
    </location>
</feature>
<comment type="caution">
    <text evidence="2">The sequence shown here is derived from an EMBL/GenBank/DDBJ whole genome shotgun (WGS) entry which is preliminary data.</text>
</comment>
<reference evidence="2" key="1">
    <citation type="submission" date="2020-10" db="EMBL/GenBank/DDBJ databases">
        <title>Ca. Dormibacterota MAGs.</title>
        <authorList>
            <person name="Montgomery K."/>
        </authorList>
    </citation>
    <scope>NUCLEOTIDE SEQUENCE [LARGE SCALE GENOMIC DNA]</scope>
    <source>
        <strain evidence="2">SC8812_S17_10</strain>
    </source>
</reference>
<dbReference type="EMBL" id="JAEKNR010000061">
    <property type="protein sequence ID" value="MBJ7597439.1"/>
    <property type="molecule type" value="Genomic_DNA"/>
</dbReference>
<keyword evidence="3" id="KW-1185">Reference proteome</keyword>